<feature type="transmembrane region" description="Helical" evidence="5">
    <location>
        <begin position="143"/>
        <end position="166"/>
    </location>
</feature>
<dbReference type="Pfam" id="PF04172">
    <property type="entry name" value="LrgB"/>
    <property type="match status" value="1"/>
</dbReference>
<dbReference type="Proteomes" id="UP001629953">
    <property type="component" value="Unassembled WGS sequence"/>
</dbReference>
<comment type="subcellular location">
    <subcellularLocation>
        <location evidence="1">Membrane</location>
        <topology evidence="1">Multi-pass membrane protein</topology>
    </subcellularLocation>
</comment>
<feature type="transmembrane region" description="Helical" evidence="5">
    <location>
        <begin position="85"/>
        <end position="110"/>
    </location>
</feature>
<keyword evidence="7" id="KW-1185">Reference proteome</keyword>
<dbReference type="RefSeq" id="WP_408622223.1">
    <property type="nucleotide sequence ID" value="NZ_JBEQCT010000001.1"/>
</dbReference>
<dbReference type="InterPro" id="IPR007300">
    <property type="entry name" value="CidB/LrgB"/>
</dbReference>
<gene>
    <name evidence="6" type="ORF">ABUE30_03225</name>
</gene>
<evidence type="ECO:0000256" key="5">
    <source>
        <dbReference type="SAM" id="Phobius"/>
    </source>
</evidence>
<feature type="transmembrane region" description="Helical" evidence="5">
    <location>
        <begin position="197"/>
        <end position="223"/>
    </location>
</feature>
<evidence type="ECO:0000256" key="3">
    <source>
        <dbReference type="ARBA" id="ARBA00022989"/>
    </source>
</evidence>
<sequence length="227" mass="24380">MSWLFLPMTLVIYYLSVRLYKRYPNPLLAPFLVSLVVIIAILLLCGIDYPTYNKGTKPLTFLLDPGIVALAYPLFTSLNEVRRQFLPIITAVIVGALVGFIVSMSVLHYLGGDAQMLATIAPRAVTTPIAMEVSRNLAGKPGLTATLVIIAGLLGSVGGFSLFKLLRIRSEAAMGMALGCASHALGTAKATEINPKIAAFSSIALILSAITTSLCAPMLQWFIHWIS</sequence>
<evidence type="ECO:0000313" key="7">
    <source>
        <dbReference type="Proteomes" id="UP001629953"/>
    </source>
</evidence>
<dbReference type="PANTHER" id="PTHR30249">
    <property type="entry name" value="PUTATIVE SEROTONIN TRANSPORTER"/>
    <property type="match status" value="1"/>
</dbReference>
<evidence type="ECO:0000313" key="6">
    <source>
        <dbReference type="EMBL" id="MFM2484083.1"/>
    </source>
</evidence>
<feature type="transmembrane region" description="Helical" evidence="5">
    <location>
        <begin position="61"/>
        <end position="78"/>
    </location>
</feature>
<proteinExistence type="predicted"/>
<evidence type="ECO:0000256" key="1">
    <source>
        <dbReference type="ARBA" id="ARBA00004141"/>
    </source>
</evidence>
<protein>
    <submittedName>
        <fullName evidence="6">LrgB family protein</fullName>
    </submittedName>
</protein>
<feature type="transmembrane region" description="Helical" evidence="5">
    <location>
        <begin position="27"/>
        <end position="49"/>
    </location>
</feature>
<comment type="caution">
    <text evidence="6">The sequence shown here is derived from an EMBL/GenBank/DDBJ whole genome shotgun (WGS) entry which is preliminary data.</text>
</comment>
<evidence type="ECO:0000256" key="2">
    <source>
        <dbReference type="ARBA" id="ARBA00022692"/>
    </source>
</evidence>
<evidence type="ECO:0000256" key="4">
    <source>
        <dbReference type="ARBA" id="ARBA00023136"/>
    </source>
</evidence>
<name>A0ABW9G4W5_9GAMM</name>
<dbReference type="PANTHER" id="PTHR30249:SF0">
    <property type="entry name" value="PLASTIDAL GLYCOLATE_GLYCERATE TRANSLOCATOR 1, CHLOROPLASTIC"/>
    <property type="match status" value="1"/>
</dbReference>
<keyword evidence="2 5" id="KW-0812">Transmembrane</keyword>
<organism evidence="6 7">
    <name type="scientific">Celerinatantimonas yamalensis</name>
    <dbReference type="NCBI Taxonomy" id="559956"/>
    <lineage>
        <taxon>Bacteria</taxon>
        <taxon>Pseudomonadati</taxon>
        <taxon>Pseudomonadota</taxon>
        <taxon>Gammaproteobacteria</taxon>
        <taxon>Celerinatantimonadaceae</taxon>
        <taxon>Celerinatantimonas</taxon>
    </lineage>
</organism>
<dbReference type="EMBL" id="JBEQCT010000001">
    <property type="protein sequence ID" value="MFM2484083.1"/>
    <property type="molecule type" value="Genomic_DNA"/>
</dbReference>
<keyword evidence="3 5" id="KW-1133">Transmembrane helix</keyword>
<keyword evidence="4 5" id="KW-0472">Membrane</keyword>
<reference evidence="6 7" key="1">
    <citation type="journal article" date="2013" name="Int. J. Syst. Evol. Microbiol.">
        <title>Celerinatantimonas yamalensis sp. nov., a cold-adapted diazotrophic bacterium from a cold permafrost brine.</title>
        <authorList>
            <person name="Shcherbakova V."/>
            <person name="Chuvilskaya N."/>
            <person name="Rivkina E."/>
            <person name="Demidov N."/>
            <person name="Uchaeva V."/>
            <person name="Suetin S."/>
            <person name="Suzina N."/>
            <person name="Gilichinsky D."/>
        </authorList>
    </citation>
    <scope>NUCLEOTIDE SEQUENCE [LARGE SCALE GENOMIC DNA]</scope>
    <source>
        <strain evidence="6 7">C7</strain>
    </source>
</reference>
<accession>A0ABW9G4W5</accession>